<accession>M7NZQ5</accession>
<dbReference type="NCBIfam" id="TIGR02532">
    <property type="entry name" value="IV_pilin_GFxxxE"/>
    <property type="match status" value="1"/>
</dbReference>
<organism evidence="3 4">
    <name type="scientific">Methylophaga lonarensis MPL</name>
    <dbReference type="NCBI Taxonomy" id="1286106"/>
    <lineage>
        <taxon>Bacteria</taxon>
        <taxon>Pseudomonadati</taxon>
        <taxon>Pseudomonadota</taxon>
        <taxon>Gammaproteobacteria</taxon>
        <taxon>Thiotrichales</taxon>
        <taxon>Piscirickettsiaceae</taxon>
        <taxon>Methylophaga</taxon>
    </lineage>
</organism>
<proteinExistence type="predicted"/>
<name>M7NZQ5_9GAMM</name>
<keyword evidence="2" id="KW-1133">Transmembrane helix</keyword>
<dbReference type="PRINTS" id="PR00813">
    <property type="entry name" value="BCTERIALGSPG"/>
</dbReference>
<keyword evidence="2" id="KW-0812">Transmembrane</keyword>
<gene>
    <name evidence="3" type="ORF">MPL1_00467</name>
</gene>
<dbReference type="SUPFAM" id="SSF54523">
    <property type="entry name" value="Pili subunits"/>
    <property type="match status" value="1"/>
</dbReference>
<dbReference type="PANTHER" id="PTHR30093:SF47">
    <property type="entry name" value="TYPE IV PILUS NON-CORE MINOR PILIN PILE"/>
    <property type="match status" value="1"/>
</dbReference>
<dbReference type="InterPro" id="IPR045584">
    <property type="entry name" value="Pilin-like"/>
</dbReference>
<dbReference type="InterPro" id="IPR000983">
    <property type="entry name" value="Bac_GSPG_pilin"/>
</dbReference>
<protein>
    <submittedName>
        <fullName evidence="3">Type IV pilus assembly protein PilE</fullName>
    </submittedName>
</protein>
<sequence length="130" mass="13954">MSFSGKKQTGVTLIELMIVIVIVAIIVAIAYPSYLTQVQQTRRANAQADLVELAAYMERFYTENFTYAGAALPYNTSPKSGGQSFYNIALGNATATTYTLTATPQGPQVGDACGNMTINQRGQGTPANCW</sequence>
<evidence type="ECO:0000313" key="3">
    <source>
        <dbReference type="EMBL" id="EMR14308.1"/>
    </source>
</evidence>
<dbReference type="PROSITE" id="PS00409">
    <property type="entry name" value="PROKAR_NTER_METHYL"/>
    <property type="match status" value="1"/>
</dbReference>
<dbReference type="GO" id="GO:0015627">
    <property type="term" value="C:type II protein secretion system complex"/>
    <property type="evidence" value="ECO:0007669"/>
    <property type="project" value="InterPro"/>
</dbReference>
<dbReference type="Proteomes" id="UP000012019">
    <property type="component" value="Unassembled WGS sequence"/>
</dbReference>
<evidence type="ECO:0000256" key="2">
    <source>
        <dbReference type="SAM" id="Phobius"/>
    </source>
</evidence>
<dbReference type="Pfam" id="PF16732">
    <property type="entry name" value="ComP_DUS"/>
    <property type="match status" value="1"/>
</dbReference>
<dbReference type="GO" id="GO:0015628">
    <property type="term" value="P:protein secretion by the type II secretion system"/>
    <property type="evidence" value="ECO:0007669"/>
    <property type="project" value="InterPro"/>
</dbReference>
<keyword evidence="4" id="KW-1185">Reference proteome</keyword>
<dbReference type="InterPro" id="IPR012902">
    <property type="entry name" value="N_methyl_site"/>
</dbReference>
<reference evidence="3 4" key="1">
    <citation type="journal article" date="2013" name="Genome Announc.">
        <title>Draft Genome Sequence of Methylophaga lonarensis MPLT, a Haloalkaliphilic (Non-Methane-Utilizing) Methylotroph.</title>
        <authorList>
            <person name="Shetty S.A."/>
            <person name="Marathe N.P."/>
            <person name="Munot H."/>
            <person name="Antony C.P."/>
            <person name="Dhotre D.P."/>
            <person name="Murrell J.C."/>
            <person name="Shouche Y.S."/>
        </authorList>
    </citation>
    <scope>NUCLEOTIDE SEQUENCE [LARGE SCALE GENOMIC DNA]</scope>
    <source>
        <strain evidence="3 4">MPL</strain>
    </source>
</reference>
<dbReference type="GO" id="GO:0043683">
    <property type="term" value="P:type IV pilus assembly"/>
    <property type="evidence" value="ECO:0007669"/>
    <property type="project" value="InterPro"/>
</dbReference>
<dbReference type="eggNOG" id="COG4968">
    <property type="taxonomic scope" value="Bacteria"/>
</dbReference>
<dbReference type="Pfam" id="PF07963">
    <property type="entry name" value="N_methyl"/>
    <property type="match status" value="1"/>
</dbReference>
<dbReference type="PATRIC" id="fig|1286106.3.peg.92"/>
<dbReference type="OrthoDB" id="5296638at2"/>
<dbReference type="EMBL" id="APHR01000002">
    <property type="protein sequence ID" value="EMR14308.1"/>
    <property type="molecule type" value="Genomic_DNA"/>
</dbReference>
<dbReference type="RefSeq" id="WP_009725161.1">
    <property type="nucleotide sequence ID" value="NZ_APHR01000002.1"/>
</dbReference>
<evidence type="ECO:0000256" key="1">
    <source>
        <dbReference type="ARBA" id="ARBA00022481"/>
    </source>
</evidence>
<keyword evidence="1" id="KW-0488">Methylation</keyword>
<dbReference type="InterPro" id="IPR031982">
    <property type="entry name" value="PilE-like"/>
</dbReference>
<keyword evidence="2" id="KW-0472">Membrane</keyword>
<comment type="caution">
    <text evidence="3">The sequence shown here is derived from an EMBL/GenBank/DDBJ whole genome shotgun (WGS) entry which is preliminary data.</text>
</comment>
<dbReference type="AlphaFoldDB" id="M7NZQ5"/>
<dbReference type="Gene3D" id="3.30.700.10">
    <property type="entry name" value="Glycoprotein, Type 4 Pilin"/>
    <property type="match status" value="1"/>
</dbReference>
<evidence type="ECO:0000313" key="4">
    <source>
        <dbReference type="Proteomes" id="UP000012019"/>
    </source>
</evidence>
<dbReference type="STRING" id="1286106.MPL1_00467"/>
<feature type="transmembrane region" description="Helical" evidence="2">
    <location>
        <begin position="12"/>
        <end position="34"/>
    </location>
</feature>
<dbReference type="PANTHER" id="PTHR30093">
    <property type="entry name" value="GENERAL SECRETION PATHWAY PROTEIN G"/>
    <property type="match status" value="1"/>
</dbReference>